<organism evidence="1 2">
    <name type="scientific">Zootermopsis nevadensis</name>
    <name type="common">Dampwood termite</name>
    <dbReference type="NCBI Taxonomy" id="136037"/>
    <lineage>
        <taxon>Eukaryota</taxon>
        <taxon>Metazoa</taxon>
        <taxon>Ecdysozoa</taxon>
        <taxon>Arthropoda</taxon>
        <taxon>Hexapoda</taxon>
        <taxon>Insecta</taxon>
        <taxon>Pterygota</taxon>
        <taxon>Neoptera</taxon>
        <taxon>Polyneoptera</taxon>
        <taxon>Dictyoptera</taxon>
        <taxon>Blattodea</taxon>
        <taxon>Blattoidea</taxon>
        <taxon>Termitoidae</taxon>
        <taxon>Termopsidae</taxon>
        <taxon>Zootermopsis</taxon>
    </lineage>
</organism>
<evidence type="ECO:0000313" key="2">
    <source>
        <dbReference type="Proteomes" id="UP000027135"/>
    </source>
</evidence>
<dbReference type="Proteomes" id="UP000027135">
    <property type="component" value="Unassembled WGS sequence"/>
</dbReference>
<evidence type="ECO:0000313" key="1">
    <source>
        <dbReference type="EMBL" id="KDR15249.1"/>
    </source>
</evidence>
<dbReference type="EMBL" id="KK852836">
    <property type="protein sequence ID" value="KDR15249.1"/>
    <property type="molecule type" value="Genomic_DNA"/>
</dbReference>
<dbReference type="AlphaFoldDB" id="A0A067R9M1"/>
<gene>
    <name evidence="1" type="ORF">L798_10622</name>
</gene>
<dbReference type="InParanoid" id="A0A067R9M1"/>
<protein>
    <submittedName>
        <fullName evidence="1">Uncharacterized protein</fullName>
    </submittedName>
</protein>
<proteinExistence type="predicted"/>
<accession>A0A067R9M1</accession>
<keyword evidence="2" id="KW-1185">Reference proteome</keyword>
<sequence length="45" mass="5130">MLEGQELLGSVAEREKRLLKRAILKQRHKLLKHGNDIYGDSAKEG</sequence>
<name>A0A067R9M1_ZOONE</name>
<reference evidence="1 2" key="1">
    <citation type="journal article" date="2014" name="Nat. Commun.">
        <title>Molecular traces of alternative social organization in a termite genome.</title>
        <authorList>
            <person name="Terrapon N."/>
            <person name="Li C."/>
            <person name="Robertson H.M."/>
            <person name="Ji L."/>
            <person name="Meng X."/>
            <person name="Booth W."/>
            <person name="Chen Z."/>
            <person name="Childers C.P."/>
            <person name="Glastad K.M."/>
            <person name="Gokhale K."/>
            <person name="Gowin J."/>
            <person name="Gronenberg W."/>
            <person name="Hermansen R.A."/>
            <person name="Hu H."/>
            <person name="Hunt B.G."/>
            <person name="Huylmans A.K."/>
            <person name="Khalil S.M."/>
            <person name="Mitchell R.D."/>
            <person name="Munoz-Torres M.C."/>
            <person name="Mustard J.A."/>
            <person name="Pan H."/>
            <person name="Reese J.T."/>
            <person name="Scharf M.E."/>
            <person name="Sun F."/>
            <person name="Vogel H."/>
            <person name="Xiao J."/>
            <person name="Yang W."/>
            <person name="Yang Z."/>
            <person name="Yang Z."/>
            <person name="Zhou J."/>
            <person name="Zhu J."/>
            <person name="Brent C.S."/>
            <person name="Elsik C.G."/>
            <person name="Goodisman M.A."/>
            <person name="Liberles D.A."/>
            <person name="Roe R.M."/>
            <person name="Vargo E.L."/>
            <person name="Vilcinskas A."/>
            <person name="Wang J."/>
            <person name="Bornberg-Bauer E."/>
            <person name="Korb J."/>
            <person name="Zhang G."/>
            <person name="Liebig J."/>
        </authorList>
    </citation>
    <scope>NUCLEOTIDE SEQUENCE [LARGE SCALE GENOMIC DNA]</scope>
    <source>
        <tissue evidence="1">Whole organism</tissue>
    </source>
</reference>